<dbReference type="AlphaFoldDB" id="A0A931GVU5"/>
<dbReference type="Pfam" id="PF00685">
    <property type="entry name" value="Sulfotransfer_1"/>
    <property type="match status" value="1"/>
</dbReference>
<reference evidence="4" key="1">
    <citation type="submission" date="2020-11" db="EMBL/GenBank/DDBJ databases">
        <title>Bacterial whole genome sequence for Panacibacter sp. DH6.</title>
        <authorList>
            <person name="Le V."/>
            <person name="Ko S."/>
            <person name="Ahn C.-Y."/>
            <person name="Oh H.-M."/>
        </authorList>
    </citation>
    <scope>NUCLEOTIDE SEQUENCE</scope>
    <source>
        <strain evidence="4">DH6</strain>
    </source>
</reference>
<dbReference type="Proteomes" id="UP000628448">
    <property type="component" value="Unassembled WGS sequence"/>
</dbReference>
<comment type="caution">
    <text evidence="4">The sequence shown here is derived from an EMBL/GenBank/DDBJ whole genome shotgun (WGS) entry which is preliminary data.</text>
</comment>
<keyword evidence="2" id="KW-0808">Transferase</keyword>
<organism evidence="4 5">
    <name type="scientific">Panacibacter microcysteis</name>
    <dbReference type="NCBI Taxonomy" id="2793269"/>
    <lineage>
        <taxon>Bacteria</taxon>
        <taxon>Pseudomonadati</taxon>
        <taxon>Bacteroidota</taxon>
        <taxon>Chitinophagia</taxon>
        <taxon>Chitinophagales</taxon>
        <taxon>Chitinophagaceae</taxon>
        <taxon>Panacibacter</taxon>
    </lineage>
</organism>
<evidence type="ECO:0000259" key="3">
    <source>
        <dbReference type="Pfam" id="PF00685"/>
    </source>
</evidence>
<dbReference type="InterPro" id="IPR000863">
    <property type="entry name" value="Sulfotransferase_dom"/>
</dbReference>
<evidence type="ECO:0000256" key="1">
    <source>
        <dbReference type="ARBA" id="ARBA00005771"/>
    </source>
</evidence>
<dbReference type="GO" id="GO:0008146">
    <property type="term" value="F:sulfotransferase activity"/>
    <property type="evidence" value="ECO:0007669"/>
    <property type="project" value="InterPro"/>
</dbReference>
<dbReference type="PANTHER" id="PTHR11783">
    <property type="entry name" value="SULFOTRANSFERASE SULT"/>
    <property type="match status" value="1"/>
</dbReference>
<dbReference type="Gene3D" id="3.40.50.300">
    <property type="entry name" value="P-loop containing nucleotide triphosphate hydrolases"/>
    <property type="match status" value="1"/>
</dbReference>
<dbReference type="RefSeq" id="WP_196989529.1">
    <property type="nucleotide sequence ID" value="NZ_JADWYR010000001.1"/>
</dbReference>
<evidence type="ECO:0000256" key="2">
    <source>
        <dbReference type="ARBA" id="ARBA00022679"/>
    </source>
</evidence>
<feature type="domain" description="Sulfotransferase" evidence="3">
    <location>
        <begin position="20"/>
        <end position="250"/>
    </location>
</feature>
<dbReference type="InterPro" id="IPR027417">
    <property type="entry name" value="P-loop_NTPase"/>
</dbReference>
<proteinExistence type="inferred from homology"/>
<evidence type="ECO:0000313" key="4">
    <source>
        <dbReference type="EMBL" id="MBG9375478.1"/>
    </source>
</evidence>
<gene>
    <name evidence="4" type="ORF">I5907_04490</name>
</gene>
<sequence>MINKLGKIKRYTTNLISVKPSDVYIVSFPKSGNTWVRFYLCNLLNNLPSSHFTNDVISFKILDQTMPELGLSDLRKPWPHENFPRIIKTHLKYNVVMGNHKNILVLRDPKDVMISYFNFEKTKVSSKFKGNTLSNFIRDPKLGINAWCRHYLSWKEQDGIIIKYEELKEKDVDIFLKLNEYLGISCAEDIFLKSVMQSRFESIKKLEAEKGLADPSKVGDGFKFARSGKTGQWKDLFSENDLEYVAETLEKYQIRLYI</sequence>
<protein>
    <submittedName>
        <fullName evidence="4">Sulfotransferase domain-containing protein</fullName>
    </submittedName>
</protein>
<comment type="similarity">
    <text evidence="1">Belongs to the sulfotransferase 1 family.</text>
</comment>
<keyword evidence="5" id="KW-1185">Reference proteome</keyword>
<name>A0A931GVU5_9BACT</name>
<evidence type="ECO:0000313" key="5">
    <source>
        <dbReference type="Proteomes" id="UP000628448"/>
    </source>
</evidence>
<dbReference type="EMBL" id="JADWYR010000001">
    <property type="protein sequence ID" value="MBG9375478.1"/>
    <property type="molecule type" value="Genomic_DNA"/>
</dbReference>
<accession>A0A931GVU5</accession>
<dbReference type="SUPFAM" id="SSF52540">
    <property type="entry name" value="P-loop containing nucleoside triphosphate hydrolases"/>
    <property type="match status" value="1"/>
</dbReference>